<dbReference type="SMART" id="SM00064">
    <property type="entry name" value="FYVE"/>
    <property type="match status" value="1"/>
</dbReference>
<dbReference type="EMBL" id="JAQQWP010000006">
    <property type="protein sequence ID" value="KAK8113878.1"/>
    <property type="molecule type" value="Genomic_DNA"/>
</dbReference>
<feature type="compositionally biased region" description="Low complexity" evidence="5">
    <location>
        <begin position="77"/>
        <end position="94"/>
    </location>
</feature>
<protein>
    <recommendedName>
        <fullName evidence="6">FYVE-type domain-containing protein</fullName>
    </recommendedName>
</protein>
<dbReference type="InterPro" id="IPR013083">
    <property type="entry name" value="Znf_RING/FYVE/PHD"/>
</dbReference>
<evidence type="ECO:0000256" key="2">
    <source>
        <dbReference type="ARBA" id="ARBA00022771"/>
    </source>
</evidence>
<feature type="compositionally biased region" description="Basic and acidic residues" evidence="5">
    <location>
        <begin position="1"/>
        <end position="17"/>
    </location>
</feature>
<evidence type="ECO:0000313" key="8">
    <source>
        <dbReference type="Proteomes" id="UP001392437"/>
    </source>
</evidence>
<reference evidence="7 8" key="1">
    <citation type="submission" date="2023-01" db="EMBL/GenBank/DDBJ databases">
        <title>Analysis of 21 Apiospora genomes using comparative genomics revels a genus with tremendous synthesis potential of carbohydrate active enzymes and secondary metabolites.</title>
        <authorList>
            <person name="Sorensen T."/>
        </authorList>
    </citation>
    <scope>NUCLEOTIDE SEQUENCE [LARGE SCALE GENOMIC DNA]</scope>
    <source>
        <strain evidence="7 8">CBS 117206</strain>
    </source>
</reference>
<accession>A0AAW0QPY2</accession>
<name>A0AAW0QPY2_9PEZI</name>
<keyword evidence="1" id="KW-0479">Metal-binding</keyword>
<evidence type="ECO:0000256" key="3">
    <source>
        <dbReference type="ARBA" id="ARBA00022833"/>
    </source>
</evidence>
<dbReference type="PROSITE" id="PS50178">
    <property type="entry name" value="ZF_FYVE"/>
    <property type="match status" value="1"/>
</dbReference>
<proteinExistence type="predicted"/>
<dbReference type="SUPFAM" id="SSF57903">
    <property type="entry name" value="FYVE/PHD zinc finger"/>
    <property type="match status" value="1"/>
</dbReference>
<dbReference type="PANTHER" id="PTHR39490:SF8">
    <property type="entry name" value="ZINC FINGER FYVE DOMAIN-CONTAINING PROTEIN 21"/>
    <property type="match status" value="1"/>
</dbReference>
<feature type="compositionally biased region" description="Low complexity" evidence="5">
    <location>
        <begin position="358"/>
        <end position="369"/>
    </location>
</feature>
<dbReference type="InterPro" id="IPR052113">
    <property type="entry name" value="FYVE-type_Zinc_Finger"/>
</dbReference>
<feature type="region of interest" description="Disordered" evidence="5">
    <location>
        <begin position="220"/>
        <end position="239"/>
    </location>
</feature>
<organism evidence="7 8">
    <name type="scientific">Apiospora kogelbergensis</name>
    <dbReference type="NCBI Taxonomy" id="1337665"/>
    <lineage>
        <taxon>Eukaryota</taxon>
        <taxon>Fungi</taxon>
        <taxon>Dikarya</taxon>
        <taxon>Ascomycota</taxon>
        <taxon>Pezizomycotina</taxon>
        <taxon>Sordariomycetes</taxon>
        <taxon>Xylariomycetidae</taxon>
        <taxon>Amphisphaeriales</taxon>
        <taxon>Apiosporaceae</taxon>
        <taxon>Apiospora</taxon>
    </lineage>
</organism>
<dbReference type="GO" id="GO:0008270">
    <property type="term" value="F:zinc ion binding"/>
    <property type="evidence" value="ECO:0007669"/>
    <property type="project" value="UniProtKB-KW"/>
</dbReference>
<comment type="caution">
    <text evidence="7">The sequence shown here is derived from an EMBL/GenBank/DDBJ whole genome shotgun (WGS) entry which is preliminary data.</text>
</comment>
<dbReference type="PANTHER" id="PTHR39490">
    <property type="entry name" value="ARRESTIN DOMAIN-CONTAINING PROTEIN D"/>
    <property type="match status" value="1"/>
</dbReference>
<evidence type="ECO:0000256" key="1">
    <source>
        <dbReference type="ARBA" id="ARBA00022723"/>
    </source>
</evidence>
<keyword evidence="8" id="KW-1185">Reference proteome</keyword>
<sequence length="456" mass="48121">MASRQHPDDTVQHHGLNDDESGSSYVGSDDGSTLEAFPGAAAPLDDSMPNPESIDDHPHSIEDQGHNAAPELADQQAEASAAGETAGAHTTTEAPRVISDSQNEQVEDGQSPIATGEAGALAVPSSETSGDGVEAVEPPSPSTFTAESTGLSGLTLLEALNDMTVSPRNAAGTENELPPLPSYATEASSSAPPPGSRASPQIDRRVDGTNVQTLGLAPAQPVQQARLSESPGVRRRPSEFTLPRWQPDAEVTLCPICRAQFSIFVRKHHCRKCGRVVCANCSPHRITIPYQYIVRPPGDQAMLRASGIWGEEGTIVDFSNIGGGERVRLCNPCVPDPNTTPPQTQGHPSAHGPPFSPRSPHQRSQSSASVTGYGNPEAAASGFASFFMANPPANAYPRNRSVTVPVVQAIIIIIQHRQATPSPRLPAKGPASHGVSLLTIEPSMAHTRRHPHRLLL</sequence>
<evidence type="ECO:0000313" key="7">
    <source>
        <dbReference type="EMBL" id="KAK8113878.1"/>
    </source>
</evidence>
<feature type="region of interest" description="Disordered" evidence="5">
    <location>
        <begin position="332"/>
        <end position="373"/>
    </location>
</feature>
<dbReference type="Pfam" id="PF01363">
    <property type="entry name" value="FYVE"/>
    <property type="match status" value="1"/>
</dbReference>
<keyword evidence="2 4" id="KW-0863">Zinc-finger</keyword>
<evidence type="ECO:0000259" key="6">
    <source>
        <dbReference type="PROSITE" id="PS50178"/>
    </source>
</evidence>
<feature type="compositionally biased region" description="Low complexity" evidence="5">
    <location>
        <begin position="22"/>
        <end position="31"/>
    </location>
</feature>
<feature type="compositionally biased region" description="Low complexity" evidence="5">
    <location>
        <begin position="182"/>
        <end position="200"/>
    </location>
</feature>
<dbReference type="Gene3D" id="3.30.40.10">
    <property type="entry name" value="Zinc/RING finger domain, C3HC4 (zinc finger)"/>
    <property type="match status" value="1"/>
</dbReference>
<dbReference type="AlphaFoldDB" id="A0AAW0QPY2"/>
<evidence type="ECO:0000256" key="5">
    <source>
        <dbReference type="SAM" id="MobiDB-lite"/>
    </source>
</evidence>
<feature type="compositionally biased region" description="Basic and acidic residues" evidence="5">
    <location>
        <begin position="54"/>
        <end position="65"/>
    </location>
</feature>
<dbReference type="Proteomes" id="UP001392437">
    <property type="component" value="Unassembled WGS sequence"/>
</dbReference>
<feature type="domain" description="FYVE-type" evidence="6">
    <location>
        <begin position="248"/>
        <end position="338"/>
    </location>
</feature>
<feature type="region of interest" description="Disordered" evidence="5">
    <location>
        <begin position="1"/>
        <end position="150"/>
    </location>
</feature>
<feature type="region of interest" description="Disordered" evidence="5">
    <location>
        <begin position="168"/>
        <end position="203"/>
    </location>
</feature>
<dbReference type="CDD" id="cd15737">
    <property type="entry name" value="FYVE2_Vac1p_like"/>
    <property type="match status" value="1"/>
</dbReference>
<gene>
    <name evidence="7" type="ORF">PG999_005947</name>
</gene>
<evidence type="ECO:0000256" key="4">
    <source>
        <dbReference type="PROSITE-ProRule" id="PRU00091"/>
    </source>
</evidence>
<dbReference type="InterPro" id="IPR011011">
    <property type="entry name" value="Znf_FYVE_PHD"/>
</dbReference>
<dbReference type="InterPro" id="IPR000306">
    <property type="entry name" value="Znf_FYVE"/>
</dbReference>
<dbReference type="InterPro" id="IPR017455">
    <property type="entry name" value="Znf_FYVE-rel"/>
</dbReference>
<keyword evidence="3" id="KW-0862">Zinc</keyword>